<evidence type="ECO:0000256" key="8">
    <source>
        <dbReference type="SAM" id="MobiDB-lite"/>
    </source>
</evidence>
<dbReference type="GO" id="GO:0016586">
    <property type="term" value="C:RSC-type complex"/>
    <property type="evidence" value="ECO:0007669"/>
    <property type="project" value="TreeGrafter"/>
</dbReference>
<accession>A0A7J7KIZ2</accession>
<keyword evidence="2" id="KW-0479">Metal-binding</keyword>
<organism evidence="12 13">
    <name type="scientific">Bugula neritina</name>
    <name type="common">Brown bryozoan</name>
    <name type="synonym">Sertularia neritina</name>
    <dbReference type="NCBI Taxonomy" id="10212"/>
    <lineage>
        <taxon>Eukaryota</taxon>
        <taxon>Metazoa</taxon>
        <taxon>Spiralia</taxon>
        <taxon>Lophotrochozoa</taxon>
        <taxon>Bryozoa</taxon>
        <taxon>Gymnolaemata</taxon>
        <taxon>Cheilostomatida</taxon>
        <taxon>Flustrina</taxon>
        <taxon>Buguloidea</taxon>
        <taxon>Bugulidae</taxon>
        <taxon>Bugula</taxon>
    </lineage>
</organism>
<keyword evidence="13" id="KW-1185">Reference proteome</keyword>
<evidence type="ECO:0000313" key="13">
    <source>
        <dbReference type="Proteomes" id="UP000593567"/>
    </source>
</evidence>
<dbReference type="Pfam" id="PF09733">
    <property type="entry name" value="VEFS-Box"/>
    <property type="match status" value="1"/>
</dbReference>
<dbReference type="GO" id="GO:0006325">
    <property type="term" value="P:chromatin organization"/>
    <property type="evidence" value="ECO:0007669"/>
    <property type="project" value="UniProtKB-KW"/>
</dbReference>
<feature type="region of interest" description="Disordered" evidence="8">
    <location>
        <begin position="38"/>
        <end position="68"/>
    </location>
</feature>
<dbReference type="Pfam" id="PF23320">
    <property type="entry name" value="Zn_SUZ12"/>
    <property type="match status" value="1"/>
</dbReference>
<dbReference type="InterPro" id="IPR019135">
    <property type="entry name" value="Polycomb_protein_VEFS-Box"/>
</dbReference>
<dbReference type="PANTHER" id="PTHR22597:SF0">
    <property type="entry name" value="POLYCOMB PROTEIN SUZ12"/>
    <property type="match status" value="1"/>
</dbReference>
<dbReference type="GO" id="GO:0008270">
    <property type="term" value="F:zinc ion binding"/>
    <property type="evidence" value="ECO:0007669"/>
    <property type="project" value="UniProtKB-KW"/>
</dbReference>
<evidence type="ECO:0000256" key="1">
    <source>
        <dbReference type="ARBA" id="ARBA00007416"/>
    </source>
</evidence>
<evidence type="ECO:0000256" key="4">
    <source>
        <dbReference type="ARBA" id="ARBA00022833"/>
    </source>
</evidence>
<evidence type="ECO:0000256" key="9">
    <source>
        <dbReference type="SAM" id="Phobius"/>
    </source>
</evidence>
<keyword evidence="9" id="KW-0472">Membrane</keyword>
<dbReference type="AlphaFoldDB" id="A0A7J7KIZ2"/>
<evidence type="ECO:0000259" key="11">
    <source>
        <dbReference type="Pfam" id="PF23320"/>
    </source>
</evidence>
<dbReference type="PANTHER" id="PTHR22597">
    <property type="entry name" value="POLYCOMB GROUP PROTEIN"/>
    <property type="match status" value="1"/>
</dbReference>
<evidence type="ECO:0000256" key="2">
    <source>
        <dbReference type="ARBA" id="ARBA00022723"/>
    </source>
</evidence>
<feature type="domain" description="Polycomb protein VEFS-Box" evidence="10">
    <location>
        <begin position="557"/>
        <end position="672"/>
    </location>
</feature>
<sequence length="702" mass="79182">MSQESTKTIGKPRPKRRKDFMSYEYAMDIDCDDADKLSQMSSVSSRDQAPVSKSVRSGRGGSERATPAEKQPSIEGLSVCLCVYISVCVSLYLSVCLCVCLFGCLSVCFFVSVCLSSYMSSNAVYLYRDITNSTRPPIFLQRNLVYLPQCRKRPNNSFSSHEAFEKLLEKLSNFATVSSQVQLTLTNILNIKFSPLDKKEITLDFYLLKNCYKRRKTDVTSIEKFVKSITLTTPLNMDTLSTNSITLDSNEISSEVGAYHISACYLKAKVVIATAKKISVAYKKPKKKYYPEAPEPKYQLKEYVSTLLLYSGGKSYLPSGKKTLFLQQVNSGQSHASPQYMDWNDLSAAPQIVLDVVQFSHRRSARSSVSPVKYSHLTNHRLDGPITTLSPIAENVGPAHQMNGGEQLDTPPSYSKSTDKLYFVMQCKGSSQTTFQEGFTCPFCLKKTVPSNILYLLKHLRLCHNRLLFLYKEADGDPAIIVTVNLYYDGSRCGNPFSIAPTQKHLQTPISDSFKRAEPIRRTPYTEVLNVRANRKKMTLEEFSRPEPLPLISNYSSLLGHNRRYYHCITNQPILSNDFDVDSDGEDAEWMRTASSRLIDEFIDVNKGEKELMKMWNNFISKNTQYISDTQMEAACLKFVSEHSEILSFKLRNNFLCHLATMYDCGVLQARSIRNIIDSMPKKPSGVKSKPPPNGGILTCNI</sequence>
<gene>
    <name evidence="12" type="ORF">EB796_003466</name>
</gene>
<keyword evidence="4" id="KW-0862">Zinc</keyword>
<name>A0A7J7KIZ2_BUGNE</name>
<protein>
    <submittedName>
        <fullName evidence="12">Su(Z)12</fullName>
    </submittedName>
</protein>
<dbReference type="CDD" id="cd21551">
    <property type="entry name" value="VEFS-box_SUZ12"/>
    <property type="match status" value="1"/>
</dbReference>
<dbReference type="EMBL" id="VXIV02000447">
    <property type="protein sequence ID" value="KAF6038225.1"/>
    <property type="molecule type" value="Genomic_DNA"/>
</dbReference>
<evidence type="ECO:0000256" key="7">
    <source>
        <dbReference type="ARBA" id="ARBA00023163"/>
    </source>
</evidence>
<feature type="transmembrane region" description="Helical" evidence="9">
    <location>
        <begin position="79"/>
        <end position="112"/>
    </location>
</feature>
<dbReference type="GO" id="GO:0031490">
    <property type="term" value="F:chromatin DNA binding"/>
    <property type="evidence" value="ECO:0007669"/>
    <property type="project" value="TreeGrafter"/>
</dbReference>
<keyword evidence="3" id="KW-0863">Zinc-finger</keyword>
<evidence type="ECO:0000256" key="3">
    <source>
        <dbReference type="ARBA" id="ARBA00022771"/>
    </source>
</evidence>
<feature type="compositionally biased region" description="Polar residues" evidence="8">
    <location>
        <begin position="38"/>
        <end position="47"/>
    </location>
</feature>
<dbReference type="GO" id="GO:0035098">
    <property type="term" value="C:ESC/E(Z) complex"/>
    <property type="evidence" value="ECO:0007669"/>
    <property type="project" value="TreeGrafter"/>
</dbReference>
<keyword evidence="7" id="KW-0804">Transcription</keyword>
<proteinExistence type="inferred from homology"/>
<keyword evidence="5" id="KW-0156">Chromatin regulator</keyword>
<dbReference type="Proteomes" id="UP000593567">
    <property type="component" value="Unassembled WGS sequence"/>
</dbReference>
<comment type="similarity">
    <text evidence="1">Belongs to the VEFS (VRN2-EMF2-FIS2-SU(Z)12) family.</text>
</comment>
<evidence type="ECO:0000259" key="10">
    <source>
        <dbReference type="Pfam" id="PF09733"/>
    </source>
</evidence>
<evidence type="ECO:0000256" key="5">
    <source>
        <dbReference type="ARBA" id="ARBA00022853"/>
    </source>
</evidence>
<comment type="caution">
    <text evidence="12">The sequence shown here is derived from an EMBL/GenBank/DDBJ whole genome shotgun (WGS) entry which is preliminary data.</text>
</comment>
<evidence type="ECO:0000313" key="12">
    <source>
        <dbReference type="EMBL" id="KAF6038225.1"/>
    </source>
</evidence>
<evidence type="ECO:0000256" key="6">
    <source>
        <dbReference type="ARBA" id="ARBA00023015"/>
    </source>
</evidence>
<keyword evidence="6" id="KW-0805">Transcription regulation</keyword>
<keyword evidence="9" id="KW-0812">Transmembrane</keyword>
<dbReference type="OrthoDB" id="166746at2759"/>
<reference evidence="12" key="1">
    <citation type="submission" date="2020-06" db="EMBL/GenBank/DDBJ databases">
        <title>Draft genome of Bugula neritina, a colonial animal packing powerful symbionts and potential medicines.</title>
        <authorList>
            <person name="Rayko M."/>
        </authorList>
    </citation>
    <scope>NUCLEOTIDE SEQUENCE [LARGE SCALE GENOMIC DNA]</scope>
    <source>
        <strain evidence="12">Kwan_BN1</strain>
    </source>
</reference>
<keyword evidence="9" id="KW-1133">Transmembrane helix</keyword>
<dbReference type="InterPro" id="IPR057540">
    <property type="entry name" value="Znf_SUZ12"/>
</dbReference>
<feature type="domain" description="Polycomb protein SUZ12-like zinc finger" evidence="11">
    <location>
        <begin position="425"/>
        <end position="485"/>
    </location>
</feature>